<dbReference type="Proteomes" id="UP001199206">
    <property type="component" value="Unassembled WGS sequence"/>
</dbReference>
<keyword evidence="2" id="KW-1185">Reference proteome</keyword>
<protein>
    <submittedName>
        <fullName evidence="1">Uncharacterized protein</fullName>
    </submittedName>
</protein>
<proteinExistence type="predicted"/>
<dbReference type="RefSeq" id="WP_228325675.1">
    <property type="nucleotide sequence ID" value="NZ_CAWLZN010000001.1"/>
</dbReference>
<dbReference type="EMBL" id="JAJGQJ010000013">
    <property type="protein sequence ID" value="MCC4620075.1"/>
    <property type="molecule type" value="Genomic_DNA"/>
</dbReference>
<reference evidence="1 2" key="1">
    <citation type="submission" date="2021-10" db="EMBL/GenBank/DDBJ databases">
        <title>Genome sequencing of Xanthomonas strains from NCPPB.</title>
        <authorList>
            <person name="Hussein R."/>
            <person name="Harrison J."/>
            <person name="Studholme D.J."/>
            <person name="Vicente J."/>
            <person name="Grant M."/>
        </authorList>
    </citation>
    <scope>NUCLEOTIDE SEQUENCE [LARGE SCALE GENOMIC DNA]</scope>
    <source>
        <strain evidence="1 2">NCPPB 101</strain>
    </source>
</reference>
<evidence type="ECO:0000313" key="1">
    <source>
        <dbReference type="EMBL" id="MCC4620075.1"/>
    </source>
</evidence>
<name>A0ABS8HD34_9XANT</name>
<evidence type="ECO:0000313" key="2">
    <source>
        <dbReference type="Proteomes" id="UP001199206"/>
    </source>
</evidence>
<sequence>MHQATGSEMGDLSEIRFVKRIAVRKGHGDRPAADDQDARAMDLLNRCLAEFPKGRIITIEKHTSMEQIGAEQVSVEWVCYHVGFPRRPAWLVDMD</sequence>
<organism evidence="1 2">
    <name type="scientific">Xanthomonas cassavae CFBP 4642</name>
    <dbReference type="NCBI Taxonomy" id="1219375"/>
    <lineage>
        <taxon>Bacteria</taxon>
        <taxon>Pseudomonadati</taxon>
        <taxon>Pseudomonadota</taxon>
        <taxon>Gammaproteobacteria</taxon>
        <taxon>Lysobacterales</taxon>
        <taxon>Lysobacteraceae</taxon>
        <taxon>Xanthomonas</taxon>
    </lineage>
</organism>
<comment type="caution">
    <text evidence="1">The sequence shown here is derived from an EMBL/GenBank/DDBJ whole genome shotgun (WGS) entry which is preliminary data.</text>
</comment>
<gene>
    <name evidence="1" type="ORF">LL965_08230</name>
</gene>
<accession>A0ABS8HD34</accession>